<protein>
    <submittedName>
        <fullName evidence="10">Nodulation protein NfeD</fullName>
    </submittedName>
</protein>
<dbReference type="Pfam" id="PF24961">
    <property type="entry name" value="NfeD_membrane"/>
    <property type="match status" value="1"/>
</dbReference>
<keyword evidence="4 6" id="KW-0472">Membrane</keyword>
<comment type="subcellular location">
    <subcellularLocation>
        <location evidence="1">Membrane</location>
        <topology evidence="1">Multi-pass membrane protein</topology>
    </subcellularLocation>
</comment>
<dbReference type="PANTHER" id="PTHR33507:SF4">
    <property type="entry name" value="NODULATION COMPETITIVENESS PROTEIN NFED"/>
    <property type="match status" value="1"/>
</dbReference>
<feature type="transmembrane region" description="Helical" evidence="6">
    <location>
        <begin position="277"/>
        <end position="294"/>
    </location>
</feature>
<dbReference type="GO" id="GO:0016020">
    <property type="term" value="C:membrane"/>
    <property type="evidence" value="ECO:0007669"/>
    <property type="project" value="UniProtKB-SubCell"/>
</dbReference>
<dbReference type="InterPro" id="IPR056738">
    <property type="entry name" value="NfeD1b_N"/>
</dbReference>
<evidence type="ECO:0000256" key="5">
    <source>
        <dbReference type="SAM" id="MobiDB-lite"/>
    </source>
</evidence>
<dbReference type="Gene3D" id="3.90.226.10">
    <property type="entry name" value="2-enoyl-CoA Hydratase, Chain A, domain 1"/>
    <property type="match status" value="1"/>
</dbReference>
<evidence type="ECO:0000259" key="9">
    <source>
        <dbReference type="Pfam" id="PF25145"/>
    </source>
</evidence>
<dbReference type="InterPro" id="IPR002810">
    <property type="entry name" value="NfeD-like_C"/>
</dbReference>
<keyword evidence="2 6" id="KW-0812">Transmembrane</keyword>
<feature type="transmembrane region" description="Helical" evidence="6">
    <location>
        <begin position="33"/>
        <end position="55"/>
    </location>
</feature>
<feature type="transmembrane region" description="Helical" evidence="6">
    <location>
        <begin position="345"/>
        <end position="364"/>
    </location>
</feature>
<name>A0A3R7IP80_9ACTN</name>
<accession>A0A3R7IP80</accession>
<evidence type="ECO:0000256" key="4">
    <source>
        <dbReference type="ARBA" id="ARBA00023136"/>
    </source>
</evidence>
<dbReference type="InterPro" id="IPR052165">
    <property type="entry name" value="Membrane_assoc_protease"/>
</dbReference>
<dbReference type="EMBL" id="JNAD02000011">
    <property type="protein sequence ID" value="RKM93147.1"/>
    <property type="molecule type" value="Genomic_DNA"/>
</dbReference>
<feature type="domain" description="NfeD integral membrane" evidence="8">
    <location>
        <begin position="277"/>
        <end position="388"/>
    </location>
</feature>
<dbReference type="AlphaFoldDB" id="A0A3R7IP80"/>
<dbReference type="InterPro" id="IPR056739">
    <property type="entry name" value="NfeD_membrane"/>
</dbReference>
<evidence type="ECO:0000313" key="10">
    <source>
        <dbReference type="EMBL" id="RKM93147.1"/>
    </source>
</evidence>
<dbReference type="InterPro" id="IPR012340">
    <property type="entry name" value="NA-bd_OB-fold"/>
</dbReference>
<evidence type="ECO:0000256" key="2">
    <source>
        <dbReference type="ARBA" id="ARBA00022692"/>
    </source>
</evidence>
<dbReference type="Pfam" id="PF25145">
    <property type="entry name" value="NfeD1b_N"/>
    <property type="match status" value="1"/>
</dbReference>
<dbReference type="CDD" id="cd07020">
    <property type="entry name" value="Clp_protease_NfeD_1"/>
    <property type="match status" value="1"/>
</dbReference>
<dbReference type="PANTHER" id="PTHR33507">
    <property type="entry name" value="INNER MEMBRANE PROTEIN YBBJ"/>
    <property type="match status" value="1"/>
</dbReference>
<gene>
    <name evidence="10" type="ORF">SFRA_021800</name>
</gene>
<evidence type="ECO:0000259" key="7">
    <source>
        <dbReference type="Pfam" id="PF01957"/>
    </source>
</evidence>
<evidence type="ECO:0000259" key="8">
    <source>
        <dbReference type="Pfam" id="PF24961"/>
    </source>
</evidence>
<proteinExistence type="predicted"/>
<organism evidence="10 11">
    <name type="scientific">Streptomyces xinghaiensis</name>
    <dbReference type="NCBI Taxonomy" id="1038928"/>
    <lineage>
        <taxon>Bacteria</taxon>
        <taxon>Bacillati</taxon>
        <taxon>Actinomycetota</taxon>
        <taxon>Actinomycetes</taxon>
        <taxon>Kitasatosporales</taxon>
        <taxon>Streptomycetaceae</taxon>
        <taxon>Streptomyces</taxon>
    </lineage>
</organism>
<dbReference type="OrthoDB" id="5289056at2"/>
<evidence type="ECO:0000256" key="3">
    <source>
        <dbReference type="ARBA" id="ARBA00022989"/>
    </source>
</evidence>
<feature type="domain" description="NfeD1b N-terminal" evidence="9">
    <location>
        <begin position="68"/>
        <end position="220"/>
    </location>
</feature>
<feature type="domain" description="NfeD-like C-terminal" evidence="7">
    <location>
        <begin position="406"/>
        <end position="460"/>
    </location>
</feature>
<dbReference type="SUPFAM" id="SSF52096">
    <property type="entry name" value="ClpP/crotonase"/>
    <property type="match status" value="1"/>
</dbReference>
<comment type="caution">
    <text evidence="10">The sequence shown here is derived from an EMBL/GenBank/DDBJ whole genome shotgun (WGS) entry which is preliminary data.</text>
</comment>
<evidence type="ECO:0000313" key="11">
    <source>
        <dbReference type="Proteomes" id="UP000028058"/>
    </source>
</evidence>
<dbReference type="SUPFAM" id="SSF141322">
    <property type="entry name" value="NfeD domain-like"/>
    <property type="match status" value="1"/>
</dbReference>
<reference evidence="10 11" key="1">
    <citation type="journal article" date="2014" name="Genome Announc.">
        <title>Draft Genome Sequence of Streptomyces fradiae ATCC 19609, a Strain Highly Sensitive to Antibiotics.</title>
        <authorList>
            <person name="Bekker O.B."/>
            <person name="Klimina K.M."/>
            <person name="Vatlin A.A."/>
            <person name="Zakharevich N.V."/>
            <person name="Kasianov A.S."/>
            <person name="Danilenko V.N."/>
        </authorList>
    </citation>
    <scope>NUCLEOTIDE SEQUENCE [LARGE SCALE GENOMIC DNA]</scope>
    <source>
        <strain evidence="10 11">ATCC 19609</strain>
    </source>
</reference>
<evidence type="ECO:0000256" key="1">
    <source>
        <dbReference type="ARBA" id="ARBA00004141"/>
    </source>
</evidence>
<dbReference type="InterPro" id="IPR029045">
    <property type="entry name" value="ClpP/crotonase-like_dom_sf"/>
</dbReference>
<dbReference type="Gene3D" id="2.40.50.140">
    <property type="entry name" value="Nucleic acid-binding proteins"/>
    <property type="match status" value="1"/>
</dbReference>
<dbReference type="RefSeq" id="WP_078649829.1">
    <property type="nucleotide sequence ID" value="NZ_CP134822.1"/>
</dbReference>
<evidence type="ECO:0000256" key="6">
    <source>
        <dbReference type="SAM" id="Phobius"/>
    </source>
</evidence>
<sequence length="474" mass="49051">MARAAEAEPPGRTGPARRRRRDRPPGPGGAPSFPVRLCASVFLAALAGLLALPAAGAAPAGERTVLATRVDGTITPVVEGHLEDGLRRAEAGDHAALLVELDTPGGLLESTRGIVRAFLNARVPVIVHVSPSGARAASAGAYITMAAHVAAMAPGTHIGAGTPVGGQGEEASEKVVNDSAAFAVSIAEQRGRNTGFAEDMVREGTSISDRAALRQNVVDLVEPSRRAVLDAADGRRVEVGSEDRRREVVLRTAGARVVEYDLGFFGELRQMLASPELAYLFLSIGTLAVIYELASPGMGFGGVIGAIALLLGFTALSVLPFNVAGLFLILLAAALFAGEVVTPGIGAFAGGGTVALVFAGIFLFRGETEVDPAVLWPTALVVGAGSLIAGRLAWRARRGPPATGEEALLGREVVVSRAEGDRGQVLLDGAWWDVLGRDSPLAEGQLVRVVDRQDLVLVVEHAGPGGDRQPSEKE</sequence>
<dbReference type="Pfam" id="PF01957">
    <property type="entry name" value="NfeD"/>
    <property type="match status" value="1"/>
</dbReference>
<feature type="region of interest" description="Disordered" evidence="5">
    <location>
        <begin position="1"/>
        <end position="30"/>
    </location>
</feature>
<keyword evidence="11" id="KW-1185">Reference proteome</keyword>
<keyword evidence="3 6" id="KW-1133">Transmembrane helix</keyword>
<dbReference type="Proteomes" id="UP000028058">
    <property type="component" value="Unassembled WGS sequence"/>
</dbReference>
<feature type="transmembrane region" description="Helical" evidence="6">
    <location>
        <begin position="376"/>
        <end position="394"/>
    </location>
</feature>
<feature type="transmembrane region" description="Helical" evidence="6">
    <location>
        <begin position="300"/>
        <end position="333"/>
    </location>
</feature>